<sequence>MANASAETFDINMPTGSASPDAPYFWQNEKTGEATGDIEISVGDTIVWKNGDQAKHTITSGTVEDGPDGIFGGSNFLVPGEKYKFTFTEKGRFPYYCLIHPWMIGVVTVTDGYKIIPDVGKDAGDGLTSFNVDYQYTGIISNPVVNEDQKSITFQVTSDPKSLDQNLMLLLPSDLIEGPYVVFVDGEQNLRFEYLPDDEVNTIEIELTENTNEITIIGTKIVPEFGVLSLIVLGMAITSLIVLQKSKIPIKF</sequence>
<name>A0AC60W3U7_9ARCH</name>
<comment type="caution">
    <text evidence="1">The sequence shown here is derived from an EMBL/GenBank/DDBJ whole genome shotgun (WGS) entry which is preliminary data.</text>
</comment>
<accession>A0AC60W3U7</accession>
<proteinExistence type="predicted"/>
<dbReference type="Proteomes" id="UP000526786">
    <property type="component" value="Unassembled WGS sequence"/>
</dbReference>
<organism evidence="1 2">
    <name type="scientific">Candidatus Nitrosomaritimum aestuariumsis</name>
    <dbReference type="NCBI Taxonomy" id="3342354"/>
    <lineage>
        <taxon>Archaea</taxon>
        <taxon>Nitrososphaerota</taxon>
        <taxon>Nitrososphaeria</taxon>
        <taxon>Nitrosopumilales</taxon>
        <taxon>Nitrosopumilaceae</taxon>
        <taxon>Candidatus Nitrosomaritimum</taxon>
    </lineage>
</organism>
<evidence type="ECO:0000313" key="1">
    <source>
        <dbReference type="EMBL" id="MBA4454270.1"/>
    </source>
</evidence>
<gene>
    <name evidence="1" type="ORF">H2B05_04925</name>
</gene>
<dbReference type="EMBL" id="JACENC010000188">
    <property type="protein sequence ID" value="MBA4454270.1"/>
    <property type="molecule type" value="Genomic_DNA"/>
</dbReference>
<protein>
    <submittedName>
        <fullName evidence="1">Uncharacterized protein</fullName>
    </submittedName>
</protein>
<reference evidence="1 2" key="1">
    <citation type="journal article" date="2020" name="Appl. Environ. Microbiol.">
        <title>Genomic Characteristics of a Novel Species of Ammonia-Oxidizing Archaea from the Jiulong River Estuary.</title>
        <authorList>
            <person name="Zou D."/>
            <person name="Wan R."/>
            <person name="Han L."/>
            <person name="Xu M.N."/>
            <person name="Liu Y."/>
            <person name="Liu H."/>
            <person name="Kao S.J."/>
            <person name="Li M."/>
        </authorList>
    </citation>
    <scope>NUCLEOTIDE SEQUENCE [LARGE SCALE GENOMIC DNA]</scope>
    <source>
        <strain evidence="1">W2bin3</strain>
    </source>
</reference>
<evidence type="ECO:0000313" key="2">
    <source>
        <dbReference type="Proteomes" id="UP000526786"/>
    </source>
</evidence>